<accession>A0A0A9EU41</accession>
<reference evidence="1" key="1">
    <citation type="submission" date="2014-09" db="EMBL/GenBank/DDBJ databases">
        <authorList>
            <person name="Magalhaes I.L.F."/>
            <person name="Oliveira U."/>
            <person name="Santos F.R."/>
            <person name="Vidigal T.H.D.A."/>
            <person name="Brescovit A.D."/>
            <person name="Santos A.J."/>
        </authorList>
    </citation>
    <scope>NUCLEOTIDE SEQUENCE</scope>
    <source>
        <tissue evidence="1">Shoot tissue taken approximately 20 cm above the soil surface</tissue>
    </source>
</reference>
<name>A0A0A9EU41_ARUDO</name>
<dbReference type="EMBL" id="GBRH01198363">
    <property type="protein sequence ID" value="JAD99532.1"/>
    <property type="molecule type" value="Transcribed_RNA"/>
</dbReference>
<sequence length="38" mass="4662">MPWESAKWIRIDRFTELLGIMKARMGTNFYCLIQRTRQ</sequence>
<dbReference type="AlphaFoldDB" id="A0A0A9EU41"/>
<reference evidence="1" key="2">
    <citation type="journal article" date="2015" name="Data Brief">
        <title>Shoot transcriptome of the giant reed, Arundo donax.</title>
        <authorList>
            <person name="Barrero R.A."/>
            <person name="Guerrero F.D."/>
            <person name="Moolhuijzen P."/>
            <person name="Goolsby J.A."/>
            <person name="Tidwell J."/>
            <person name="Bellgard S.E."/>
            <person name="Bellgard M.I."/>
        </authorList>
    </citation>
    <scope>NUCLEOTIDE SEQUENCE</scope>
    <source>
        <tissue evidence="1">Shoot tissue taken approximately 20 cm above the soil surface</tissue>
    </source>
</reference>
<proteinExistence type="predicted"/>
<organism evidence="1">
    <name type="scientific">Arundo donax</name>
    <name type="common">Giant reed</name>
    <name type="synonym">Donax arundinaceus</name>
    <dbReference type="NCBI Taxonomy" id="35708"/>
    <lineage>
        <taxon>Eukaryota</taxon>
        <taxon>Viridiplantae</taxon>
        <taxon>Streptophyta</taxon>
        <taxon>Embryophyta</taxon>
        <taxon>Tracheophyta</taxon>
        <taxon>Spermatophyta</taxon>
        <taxon>Magnoliopsida</taxon>
        <taxon>Liliopsida</taxon>
        <taxon>Poales</taxon>
        <taxon>Poaceae</taxon>
        <taxon>PACMAD clade</taxon>
        <taxon>Arundinoideae</taxon>
        <taxon>Arundineae</taxon>
        <taxon>Arundo</taxon>
    </lineage>
</organism>
<evidence type="ECO:0000313" key="1">
    <source>
        <dbReference type="EMBL" id="JAD99532.1"/>
    </source>
</evidence>
<protein>
    <submittedName>
        <fullName evidence="1">Uncharacterized protein</fullName>
    </submittedName>
</protein>